<dbReference type="InterPro" id="IPR019734">
    <property type="entry name" value="TPR_rpt"/>
</dbReference>
<dbReference type="SMART" id="SM00028">
    <property type="entry name" value="TPR"/>
    <property type="match status" value="2"/>
</dbReference>
<evidence type="ECO:0000256" key="1">
    <source>
        <dbReference type="PROSITE-ProRule" id="PRU00339"/>
    </source>
</evidence>
<dbReference type="AlphaFoldDB" id="A0A084B490"/>
<feature type="repeat" description="TPR" evidence="1">
    <location>
        <begin position="41"/>
        <end position="74"/>
    </location>
</feature>
<reference evidence="3 4" key="1">
    <citation type="journal article" date="2014" name="BMC Genomics">
        <title>Comparative genome sequencing reveals chemotype-specific gene clusters in the toxigenic black mold Stachybotrys.</title>
        <authorList>
            <person name="Semeiks J."/>
            <person name="Borek D."/>
            <person name="Otwinowski Z."/>
            <person name="Grishin N.V."/>
        </authorList>
    </citation>
    <scope>NUCLEOTIDE SEQUENCE [LARGE SCALE GENOMIC DNA]</scope>
    <source>
        <strain evidence="4">CBS 109288 / IBT 7711</strain>
    </source>
</reference>
<dbReference type="PROSITE" id="PS50005">
    <property type="entry name" value="TPR"/>
    <property type="match status" value="2"/>
</dbReference>
<organism evidence="3 4">
    <name type="scientific">Stachybotrys chartarum (strain CBS 109288 / IBT 7711)</name>
    <name type="common">Toxic black mold</name>
    <name type="synonym">Stilbospora chartarum</name>
    <dbReference type="NCBI Taxonomy" id="1280523"/>
    <lineage>
        <taxon>Eukaryota</taxon>
        <taxon>Fungi</taxon>
        <taxon>Dikarya</taxon>
        <taxon>Ascomycota</taxon>
        <taxon>Pezizomycotina</taxon>
        <taxon>Sordariomycetes</taxon>
        <taxon>Hypocreomycetidae</taxon>
        <taxon>Hypocreales</taxon>
        <taxon>Stachybotryaceae</taxon>
        <taxon>Stachybotrys</taxon>
    </lineage>
</organism>
<dbReference type="Proteomes" id="UP000028045">
    <property type="component" value="Unassembled WGS sequence"/>
</dbReference>
<dbReference type="SUPFAM" id="SSF48452">
    <property type="entry name" value="TPR-like"/>
    <property type="match status" value="1"/>
</dbReference>
<dbReference type="EMBL" id="KL648095">
    <property type="protein sequence ID" value="KEY72369.1"/>
    <property type="molecule type" value="Genomic_DNA"/>
</dbReference>
<feature type="repeat" description="TPR" evidence="1">
    <location>
        <begin position="7"/>
        <end position="40"/>
    </location>
</feature>
<sequence length="883" mass="99965">MVPSEESAAARARGNEFYKIGKLAEAEKAYKEAASLAPEDPLPLSNLSAVFFERGQYGEAVTLVQRAVALSPAEGDEEKKQKMYARMAKCHLHTFNHQAAKEAAENISDQDVREPLLAAAAHMKTFRENQIDDKSHRSLVMDRLRRYKPYLTGAPEYFPTGHDVALSIFDEELAKTITPQDDVAFLFCGSGDARNALATISKIFMDEMMSSEKKCRSVHITLVDHSPAVVARNLIMFDMMFRFAMLKARKVPGCEDALTVMSYIYCCQIIPPFAHEKLQEHISGLIGQLKTAYYLVPNLYVATQSIPAVLRVLEQWQKGLGESYSVAHVRSHLNLPPESMAQQSSGFDRKSLRELRVLFPTTKFLRSREPALIDLIACFKESKGKQELSDYLDANWKLNTTLFDLDFQESRTWEGDRYAMLEFLPTEITACMQQVFGRSPKEKRAVDSFGQNLDMMALFMLRMSDRVQLECIVGEMTDVMERLRYDALEHRTKPPAGPEAHDPRPYPKVYDRIHMSNVPDYTGGHLTTFTHARPLLREDRASSLQFNNLLNPPVWGDHAGFQSEYLHMYDDNRIAQHFALRRNKNANVPEIRGPSPPSFLGIKWTPFMQEDYMTWERCPKMRLGYGKLLSRPAFEKWVYSLLLKFCVPYPRPLTSSAPVHAPLNLTQFLRLLAHLSEVGYPAHWLSGVLAATCSGTITTTTRPPKDIATTPKMLDEPYPKADLGIQPWKAELTTLASLWYPLLPFGLVAAPETLAPLSGISEYGVTFPSFATDNDNVPHFMVMFWNSETSQTPPKNLYSYLVTKASEEPKKSAKLSSIHCLTTFAYQSSTRTATFWLTDDFVEGLRNGKWMAYIARTDAWEVVTRGVEVSGGVTKLRTWLDNV</sequence>
<accession>A0A084B490</accession>
<dbReference type="OrthoDB" id="2423701at2759"/>
<name>A0A084B490_STACB</name>
<evidence type="ECO:0000313" key="3">
    <source>
        <dbReference type="EMBL" id="KEY72369.1"/>
    </source>
</evidence>
<gene>
    <name evidence="3" type="ORF">S7711_10408</name>
</gene>
<keyword evidence="4" id="KW-1185">Reference proteome</keyword>
<evidence type="ECO:0000259" key="2">
    <source>
        <dbReference type="Pfam" id="PF14737"/>
    </source>
</evidence>
<protein>
    <recommendedName>
        <fullName evidence="2">DUF4470 domain-containing protein</fullName>
    </recommendedName>
</protein>
<dbReference type="Pfam" id="PF14737">
    <property type="entry name" value="DUF4470"/>
    <property type="match status" value="1"/>
</dbReference>
<feature type="domain" description="DUF4470" evidence="2">
    <location>
        <begin position="160"/>
        <end position="266"/>
    </location>
</feature>
<dbReference type="Gene3D" id="1.25.40.10">
    <property type="entry name" value="Tetratricopeptide repeat domain"/>
    <property type="match status" value="1"/>
</dbReference>
<keyword evidence="1" id="KW-0802">TPR repeat</keyword>
<dbReference type="InterPro" id="IPR027974">
    <property type="entry name" value="DUF4470"/>
</dbReference>
<dbReference type="InterPro" id="IPR011990">
    <property type="entry name" value="TPR-like_helical_dom_sf"/>
</dbReference>
<evidence type="ECO:0000313" key="4">
    <source>
        <dbReference type="Proteomes" id="UP000028045"/>
    </source>
</evidence>
<dbReference type="HOGENOM" id="CLU_006713_0_0_1"/>
<proteinExistence type="predicted"/>